<dbReference type="EMBL" id="WMBB01000006">
    <property type="protein sequence ID" value="MTE13928.1"/>
    <property type="molecule type" value="Genomic_DNA"/>
</dbReference>
<dbReference type="GO" id="GO:0016407">
    <property type="term" value="F:acetyltransferase activity"/>
    <property type="evidence" value="ECO:0007669"/>
    <property type="project" value="InterPro"/>
</dbReference>
<organism evidence="3 4">
    <name type="scientific">Nocardia aurantiaca</name>
    <dbReference type="NCBI Taxonomy" id="2675850"/>
    <lineage>
        <taxon>Bacteria</taxon>
        <taxon>Bacillati</taxon>
        <taxon>Actinomycetota</taxon>
        <taxon>Actinomycetes</taxon>
        <taxon>Mycobacteriales</taxon>
        <taxon>Nocardiaceae</taxon>
        <taxon>Nocardia</taxon>
    </lineage>
</organism>
<comment type="caution">
    <text evidence="3">The sequence shown here is derived from an EMBL/GenBank/DDBJ whole genome shotgun (WGS) entry which is preliminary data.</text>
</comment>
<keyword evidence="3" id="KW-0808">Transferase</keyword>
<proteinExistence type="inferred from homology"/>
<dbReference type="Gene3D" id="3.30.2140.10">
    <property type="entry name" value="Arylamine N-acetyltransferase"/>
    <property type="match status" value="1"/>
</dbReference>
<evidence type="ECO:0000313" key="3">
    <source>
        <dbReference type="EMBL" id="MTE13928.1"/>
    </source>
</evidence>
<reference evidence="3 4" key="1">
    <citation type="submission" date="2019-11" db="EMBL/GenBank/DDBJ databases">
        <title>Nocardia sp. nov. CT2-14 isolated from soil.</title>
        <authorList>
            <person name="Kanchanasin P."/>
            <person name="Tanasupawat S."/>
            <person name="Yuki M."/>
            <person name="Kudo T."/>
        </authorList>
    </citation>
    <scope>NUCLEOTIDE SEQUENCE [LARGE SCALE GENOMIC DNA]</scope>
    <source>
        <strain evidence="3 4">CT2-14</strain>
    </source>
</reference>
<keyword evidence="4" id="KW-1185">Reference proteome</keyword>
<dbReference type="PRINTS" id="PR01543">
    <property type="entry name" value="ANATRNSFRASE"/>
</dbReference>
<dbReference type="PANTHER" id="PTHR11786:SF0">
    <property type="entry name" value="ARYLAMINE N-ACETYLTRANSFERASE 4-RELATED"/>
    <property type="match status" value="1"/>
</dbReference>
<dbReference type="AlphaFoldDB" id="A0A6I3KYD7"/>
<protein>
    <submittedName>
        <fullName evidence="3">Arylamine N-acetyltransferase</fullName>
    </submittedName>
</protein>
<dbReference type="InterPro" id="IPR001447">
    <property type="entry name" value="Arylamine_N-AcTrfase"/>
</dbReference>
<dbReference type="InterPro" id="IPR038765">
    <property type="entry name" value="Papain-like_cys_pep_sf"/>
</dbReference>
<sequence>MTTPADPSYTWLGADLDLDAYLARIGFIGERTPTLATLRALVRAHTTTIPFENLEIILGRGIPLDLEALQDKLIRQRRGGYCYENVGLFAAALERLGYEFTAMSGRVSQGATNLRPATHALLRVRAADDDRVWLCDVGFGRGPLEPVELAPDRGEFGAGAWRFRLERTYDAVGGELWTLYQFGKDGWVDRHTFTATPQYRIDFAVGNHYVSTSTRSPFATRPFVQRFHAEAHHQLDGTTWTTSYPDGSEDMRELEVAELPKVLAEVFDIELDAADAAQLARALSGPAFGVSPE</sequence>
<dbReference type="SUPFAM" id="SSF54001">
    <property type="entry name" value="Cysteine proteinases"/>
    <property type="match status" value="1"/>
</dbReference>
<dbReference type="Gene3D" id="2.40.128.150">
    <property type="entry name" value="Cysteine proteinases"/>
    <property type="match status" value="1"/>
</dbReference>
<name>A0A6I3KYD7_9NOCA</name>
<dbReference type="PANTHER" id="PTHR11786">
    <property type="entry name" value="N-HYDROXYARYLAMINE O-ACETYLTRANSFERASE"/>
    <property type="match status" value="1"/>
</dbReference>
<dbReference type="Proteomes" id="UP000432464">
    <property type="component" value="Unassembled WGS sequence"/>
</dbReference>
<accession>A0A6I3KYD7</accession>
<gene>
    <name evidence="3" type="ORF">GLP40_14265</name>
</gene>
<evidence type="ECO:0000256" key="2">
    <source>
        <dbReference type="RuleBase" id="RU003452"/>
    </source>
</evidence>
<dbReference type="RefSeq" id="WP_154788385.1">
    <property type="nucleotide sequence ID" value="NZ_WMBB01000006.1"/>
</dbReference>
<comment type="similarity">
    <text evidence="1 2">Belongs to the arylamine N-acetyltransferase family.</text>
</comment>
<evidence type="ECO:0000313" key="4">
    <source>
        <dbReference type="Proteomes" id="UP000432464"/>
    </source>
</evidence>
<evidence type="ECO:0000256" key="1">
    <source>
        <dbReference type="ARBA" id="ARBA00006547"/>
    </source>
</evidence>
<dbReference type="Pfam" id="PF00797">
    <property type="entry name" value="Acetyltransf_2"/>
    <property type="match status" value="1"/>
</dbReference>